<comment type="catalytic activity">
    <reaction evidence="7">
        <text>dTDP-beta-L-rhamnose + L-arginyl-[protein] = N(omega)-(alpha-L-rhamnosyl)-L-arginyl-[protein] + dTDP + H(+)</text>
        <dbReference type="Rhea" id="RHEA:66692"/>
        <dbReference type="Rhea" id="RHEA-COMP:10532"/>
        <dbReference type="Rhea" id="RHEA-COMP:17096"/>
        <dbReference type="ChEBI" id="CHEBI:15378"/>
        <dbReference type="ChEBI" id="CHEBI:29965"/>
        <dbReference type="ChEBI" id="CHEBI:57510"/>
        <dbReference type="ChEBI" id="CHEBI:58369"/>
        <dbReference type="ChEBI" id="CHEBI:167445"/>
    </reaction>
    <physiologicalReaction direction="left-to-right" evidence="7">
        <dbReference type="Rhea" id="RHEA:66693"/>
    </physiologicalReaction>
</comment>
<reference evidence="8 9" key="1">
    <citation type="submission" date="2024-01" db="EMBL/GenBank/DDBJ databases">
        <title>Uliginosibacterium soil sp. nov.</title>
        <authorList>
            <person name="Lv Y."/>
        </authorList>
    </citation>
    <scope>NUCLEOTIDE SEQUENCE [LARGE SCALE GENOMIC DNA]</scope>
    <source>
        <strain evidence="8 9">H3</strain>
    </source>
</reference>
<organism evidence="8 9">
    <name type="scientific">Uliginosibacterium silvisoli</name>
    <dbReference type="NCBI Taxonomy" id="3114758"/>
    <lineage>
        <taxon>Bacteria</taxon>
        <taxon>Pseudomonadati</taxon>
        <taxon>Pseudomonadota</taxon>
        <taxon>Betaproteobacteria</taxon>
        <taxon>Rhodocyclales</taxon>
        <taxon>Zoogloeaceae</taxon>
        <taxon>Uliginosibacterium</taxon>
    </lineage>
</organism>
<gene>
    <name evidence="8" type="primary">earP</name>
    <name evidence="8" type="ORF">VVD49_07395</name>
</gene>
<dbReference type="NCBIfam" id="TIGR03837">
    <property type="entry name" value="efp_Arg_rhamno"/>
    <property type="match status" value="1"/>
</dbReference>
<dbReference type="EMBL" id="JAYXHS010000001">
    <property type="protein sequence ID" value="MEC5385543.1"/>
    <property type="molecule type" value="Genomic_DNA"/>
</dbReference>
<comment type="function">
    <text evidence="3">Protein-arginine rhamnosyltransferase that catalyzes the transfer of a single rhamnose to elongation factor P (EF-P) on 'Lys-32', a modification required for EF-P-dependent rescue of polyproline stalled ribosomes.</text>
</comment>
<evidence type="ECO:0000313" key="9">
    <source>
        <dbReference type="Proteomes" id="UP001331561"/>
    </source>
</evidence>
<evidence type="ECO:0000256" key="5">
    <source>
        <dbReference type="ARBA" id="ARBA00024416"/>
    </source>
</evidence>
<evidence type="ECO:0000256" key="4">
    <source>
        <dbReference type="ARBA" id="ARBA00024346"/>
    </source>
</evidence>
<keyword evidence="9" id="KW-1185">Reference proteome</keyword>
<protein>
    <recommendedName>
        <fullName evidence="5">Protein-arginine rhamnosyltransferase</fullName>
    </recommendedName>
    <alternativeName>
        <fullName evidence="6">EF-P arginine rhamnosyltransferase</fullName>
    </alternativeName>
</protein>
<keyword evidence="8" id="KW-0251">Elongation factor</keyword>
<sequence>MTGPAALRIDIFCAVIDNFGDAGVCWRLARQLAAEHACVVRLWLDRPDVLAALLPALCQSGPGCVVEGVTIGDWQAGAAAEPAEVVIEAFACNPPDSFVARMAARPRPPVWINLEYLSAEDWVDRSHGLPSKHPQLGLLKHFYFPGFTPVTGGLLKEAGLDAARQAFQADNEAQRGFWRACGVPAPQPQALRVSLFAYENAALPALLDAWAAGEGQLYCAVPAGRSLPAIAGWSGVADLQPGCVVTRGSLQLVVLPFLSQPDYDRLLWACDLNFVRGEDSFVRAQWAQRPFVWHIYQQEEAAHLIKLDAFLLRYEAALAAAPRDALRNFWQAWEAQDGATTARCWPALQAELTPLKDHAASWAGSITKFGDLSSKLLIFCKDLVE</sequence>
<dbReference type="Pfam" id="PF10093">
    <property type="entry name" value="EarP"/>
    <property type="match status" value="1"/>
</dbReference>
<keyword evidence="2" id="KW-0808">Transferase</keyword>
<evidence type="ECO:0000256" key="6">
    <source>
        <dbReference type="ARBA" id="ARBA00030025"/>
    </source>
</evidence>
<dbReference type="PIRSF" id="PIRSF015557">
    <property type="entry name" value="UCP015557"/>
    <property type="match status" value="1"/>
</dbReference>
<evidence type="ECO:0000256" key="1">
    <source>
        <dbReference type="ARBA" id="ARBA00022676"/>
    </source>
</evidence>
<evidence type="ECO:0000256" key="2">
    <source>
        <dbReference type="ARBA" id="ARBA00022679"/>
    </source>
</evidence>
<dbReference type="InterPro" id="IPR016633">
    <property type="entry name" value="EarP"/>
</dbReference>
<evidence type="ECO:0000313" key="8">
    <source>
        <dbReference type="EMBL" id="MEC5385543.1"/>
    </source>
</evidence>
<proteinExistence type="inferred from homology"/>
<dbReference type="GO" id="GO:0003746">
    <property type="term" value="F:translation elongation factor activity"/>
    <property type="evidence" value="ECO:0007669"/>
    <property type="project" value="UniProtKB-KW"/>
</dbReference>
<name>A0ABU6K3A0_9RHOO</name>
<comment type="caution">
    <text evidence="8">The sequence shown here is derived from an EMBL/GenBank/DDBJ whole genome shotgun (WGS) entry which is preliminary data.</text>
</comment>
<keyword evidence="8" id="KW-0648">Protein biosynthesis</keyword>
<evidence type="ECO:0000256" key="7">
    <source>
        <dbReference type="ARBA" id="ARBA00048472"/>
    </source>
</evidence>
<dbReference type="Proteomes" id="UP001331561">
    <property type="component" value="Unassembled WGS sequence"/>
</dbReference>
<evidence type="ECO:0000256" key="3">
    <source>
        <dbReference type="ARBA" id="ARBA00024303"/>
    </source>
</evidence>
<comment type="similarity">
    <text evidence="4">Belongs to the glycosyltransferase 104 family.</text>
</comment>
<accession>A0ABU6K3A0</accession>
<keyword evidence="1" id="KW-0328">Glycosyltransferase</keyword>
<dbReference type="RefSeq" id="WP_327598495.1">
    <property type="nucleotide sequence ID" value="NZ_JAYXHS010000001.1"/>
</dbReference>